<dbReference type="PATRIC" id="fig|284581.3.peg.2752"/>
<dbReference type="OrthoDB" id="2895580at2"/>
<gene>
    <name evidence="1" type="ORF">AMD01_16265</name>
</gene>
<dbReference type="Proteomes" id="UP000037558">
    <property type="component" value="Unassembled WGS sequence"/>
</dbReference>
<protein>
    <submittedName>
        <fullName evidence="1">Uncharacterized protein</fullName>
    </submittedName>
</protein>
<organism evidence="1 2">
    <name type="scientific">Priestia koreensis</name>
    <dbReference type="NCBI Taxonomy" id="284581"/>
    <lineage>
        <taxon>Bacteria</taxon>
        <taxon>Bacillati</taxon>
        <taxon>Bacillota</taxon>
        <taxon>Bacilli</taxon>
        <taxon>Bacillales</taxon>
        <taxon>Bacillaceae</taxon>
        <taxon>Priestia</taxon>
    </lineage>
</organism>
<dbReference type="STRING" id="284581.AMD01_16265"/>
<reference evidence="2" key="1">
    <citation type="submission" date="2015-08" db="EMBL/GenBank/DDBJ databases">
        <title>Fjat-14210 dsm16467.</title>
        <authorList>
            <person name="Liu B."/>
            <person name="Wang J."/>
            <person name="Zhu Y."/>
            <person name="Liu G."/>
            <person name="Chen Q."/>
            <person name="Chen Z."/>
            <person name="Lan J."/>
            <person name="Che J."/>
            <person name="Ge C."/>
            <person name="Shi H."/>
            <person name="Pan Z."/>
            <person name="Liu X."/>
        </authorList>
    </citation>
    <scope>NUCLEOTIDE SEQUENCE [LARGE SCALE GENOMIC DNA]</scope>
    <source>
        <strain evidence="2">DSM 16467</strain>
    </source>
</reference>
<dbReference type="RefSeq" id="WP_053402498.1">
    <property type="nucleotide sequence ID" value="NZ_LILC01000023.1"/>
</dbReference>
<comment type="caution">
    <text evidence="1">The sequence shown here is derived from an EMBL/GenBank/DDBJ whole genome shotgun (WGS) entry which is preliminary data.</text>
</comment>
<dbReference type="InterPro" id="IPR054272">
    <property type="entry name" value="DUF7003"/>
</dbReference>
<evidence type="ECO:0000313" key="2">
    <source>
        <dbReference type="Proteomes" id="UP000037558"/>
    </source>
</evidence>
<dbReference type="EMBL" id="LILC01000023">
    <property type="protein sequence ID" value="KOO42700.1"/>
    <property type="molecule type" value="Genomic_DNA"/>
</dbReference>
<keyword evidence="2" id="KW-1185">Reference proteome</keyword>
<name>A0A0M0KV42_9BACI</name>
<accession>A0A0M0KV42</accession>
<proteinExistence type="predicted"/>
<dbReference type="AlphaFoldDB" id="A0A0M0KV42"/>
<dbReference type="Pfam" id="PF22535">
    <property type="entry name" value="DUF7003"/>
    <property type="match status" value="1"/>
</dbReference>
<sequence>MKASEILTKLDLYAEDYNFPILDNMNFDFAQGRLSVFQYQDQWAMIFEIVGVDPNLNISNDLFVYSNTSNPQGLIIGCDNILTLQNNADIFDDDGDFLVSPFDLNLIINEKSVHTQPTEEAYTQLGIKTKPYTPTNMVRYLSVTYKEYFWLDVSILLKEASLSNEFTLFYQTDEWQHTDEEKPSENEFFQSLAKAMELKDASLIQRNEPNTHWSRWTWSDFEKQGE</sequence>
<evidence type="ECO:0000313" key="1">
    <source>
        <dbReference type="EMBL" id="KOO42700.1"/>
    </source>
</evidence>